<dbReference type="GO" id="GO:0003676">
    <property type="term" value="F:nucleic acid binding"/>
    <property type="evidence" value="ECO:0007669"/>
    <property type="project" value="InterPro"/>
</dbReference>
<dbReference type="GO" id="GO:0006259">
    <property type="term" value="P:DNA metabolic process"/>
    <property type="evidence" value="ECO:0007669"/>
    <property type="project" value="UniProtKB-ARBA"/>
</dbReference>
<dbReference type="Proteomes" id="UP001178461">
    <property type="component" value="Chromosome 6"/>
</dbReference>
<dbReference type="Gene3D" id="3.30.420.10">
    <property type="entry name" value="Ribonuclease H-like superfamily/Ribonuclease H"/>
    <property type="match status" value="1"/>
</dbReference>
<dbReference type="EMBL" id="OX395131">
    <property type="protein sequence ID" value="CAI5776558.1"/>
    <property type="molecule type" value="Genomic_DNA"/>
</dbReference>
<dbReference type="InterPro" id="IPR043502">
    <property type="entry name" value="DNA/RNA_pol_sf"/>
</dbReference>
<dbReference type="CDD" id="cd09272">
    <property type="entry name" value="RNase_HI_RT_Ty1"/>
    <property type="match status" value="1"/>
</dbReference>
<accession>A0AA35P8Y5</accession>
<feature type="region of interest" description="Disordered" evidence="1">
    <location>
        <begin position="24"/>
        <end position="65"/>
    </location>
</feature>
<sequence length="449" mass="51121">MIQTVNWNGVAIFQDTNGIDNTEEEEEAAAAAAGNGASKLMGKDEKPVESDNLFDDLKSQPPEGRLDSLEFSVRELSLQASLQSDNGDLQPETSSSLSPIKSEESDSPSGLRRSDRKRQKSQCFADEHFNTVYANKAVFEPKSYNDVQNLPKHQAVNWYKAMNSEIASLNEHNTWSLVPQTPDMRLIDSKWVYRVKMNDKNANGKQTPMVCGFTFTGEDKPFPNKTLYHSAIGKLNFIQRISRPDITYAFHFLAKFVEKPTTQCFSALKRVVMYLKHTKHYRLQFTSSIDKGFEIFCDASHAVEQNNCRGVSGMVFCYNGCPFEWKSQTQTIICLSTTERELCACIQATRDVEWYLQVFADLQMQVTLPVKVYLDSQSGLAVLSSETNTQRTRVLRLRLQFVKKLIADEMIVFQYVPGDYQIADIFTKALPKVTHERHVQNMLYVFVPQ</sequence>
<dbReference type="PANTHER" id="PTHR11439">
    <property type="entry name" value="GAG-POL-RELATED RETROTRANSPOSON"/>
    <property type="match status" value="1"/>
</dbReference>
<protein>
    <submittedName>
        <fullName evidence="2">Effector 161-like</fullName>
    </submittedName>
</protein>
<gene>
    <name evidence="2" type="ORF">PODLI_1B023185</name>
</gene>
<proteinExistence type="predicted"/>
<evidence type="ECO:0000313" key="2">
    <source>
        <dbReference type="EMBL" id="CAI5776558.1"/>
    </source>
</evidence>
<dbReference type="PANTHER" id="PTHR11439:SF467">
    <property type="entry name" value="INTEGRASE CATALYTIC DOMAIN-CONTAINING PROTEIN"/>
    <property type="match status" value="1"/>
</dbReference>
<evidence type="ECO:0000313" key="3">
    <source>
        <dbReference type="Proteomes" id="UP001178461"/>
    </source>
</evidence>
<evidence type="ECO:0000256" key="1">
    <source>
        <dbReference type="SAM" id="MobiDB-lite"/>
    </source>
</evidence>
<feature type="region of interest" description="Disordered" evidence="1">
    <location>
        <begin position="82"/>
        <end position="120"/>
    </location>
</feature>
<dbReference type="SUPFAM" id="SSF56672">
    <property type="entry name" value="DNA/RNA polymerases"/>
    <property type="match status" value="1"/>
</dbReference>
<organism evidence="2 3">
    <name type="scientific">Podarcis lilfordi</name>
    <name type="common">Lilford's wall lizard</name>
    <dbReference type="NCBI Taxonomy" id="74358"/>
    <lineage>
        <taxon>Eukaryota</taxon>
        <taxon>Metazoa</taxon>
        <taxon>Chordata</taxon>
        <taxon>Craniata</taxon>
        <taxon>Vertebrata</taxon>
        <taxon>Euteleostomi</taxon>
        <taxon>Lepidosauria</taxon>
        <taxon>Squamata</taxon>
        <taxon>Bifurcata</taxon>
        <taxon>Unidentata</taxon>
        <taxon>Episquamata</taxon>
        <taxon>Laterata</taxon>
        <taxon>Lacertibaenia</taxon>
        <taxon>Lacertidae</taxon>
        <taxon>Podarcis</taxon>
    </lineage>
</organism>
<reference evidence="2" key="1">
    <citation type="submission" date="2022-12" db="EMBL/GenBank/DDBJ databases">
        <authorList>
            <person name="Alioto T."/>
            <person name="Alioto T."/>
            <person name="Gomez Garrido J."/>
        </authorList>
    </citation>
    <scope>NUCLEOTIDE SEQUENCE</scope>
</reference>
<dbReference type="AlphaFoldDB" id="A0AA35P8Y5"/>
<name>A0AA35P8Y5_9SAUR</name>
<dbReference type="InterPro" id="IPR036397">
    <property type="entry name" value="RNaseH_sf"/>
</dbReference>
<keyword evidence="3" id="KW-1185">Reference proteome</keyword>